<feature type="domain" description="HP" evidence="1">
    <location>
        <begin position="1"/>
        <end position="39"/>
    </location>
</feature>
<dbReference type="InterPro" id="IPR011013">
    <property type="entry name" value="Gal_mutarotase_sf_dom"/>
</dbReference>
<dbReference type="Gene3D" id="1.10.950.10">
    <property type="entry name" value="Villin headpiece domain"/>
    <property type="match status" value="1"/>
</dbReference>
<proteinExistence type="predicted"/>
<evidence type="ECO:0000259" key="1">
    <source>
        <dbReference type="PROSITE" id="PS51089"/>
    </source>
</evidence>
<dbReference type="SMART" id="SM00153">
    <property type="entry name" value="VHP"/>
    <property type="match status" value="1"/>
</dbReference>
<dbReference type="GO" id="GO:0007010">
    <property type="term" value="P:cytoskeleton organization"/>
    <property type="evidence" value="ECO:0007669"/>
    <property type="project" value="InterPro"/>
</dbReference>
<dbReference type="InterPro" id="IPR014718">
    <property type="entry name" value="GH-type_carb-bd"/>
</dbReference>
<dbReference type="GO" id="GO:0005975">
    <property type="term" value="P:carbohydrate metabolic process"/>
    <property type="evidence" value="ECO:0007669"/>
    <property type="project" value="InterPro"/>
</dbReference>
<protein>
    <recommendedName>
        <fullName evidence="1">HP domain-containing protein</fullName>
    </recommendedName>
</protein>
<evidence type="ECO:0000313" key="2">
    <source>
        <dbReference type="EMBL" id="KAF9667586.1"/>
    </source>
</evidence>
<dbReference type="PANTHER" id="PTHR11122:SF13">
    <property type="entry name" value="GLUCOSE-6-PHOSPHATE 1-EPIMERASE"/>
    <property type="match status" value="1"/>
</dbReference>
<dbReference type="Pfam" id="PF02209">
    <property type="entry name" value="VHP"/>
    <property type="match status" value="1"/>
</dbReference>
<gene>
    <name evidence="2" type="ORF">SADUNF_Sadunf15G0038800</name>
</gene>
<dbReference type="InterPro" id="IPR003128">
    <property type="entry name" value="Villin_headpiece"/>
</dbReference>
<dbReference type="EMBL" id="JADGMS010000015">
    <property type="protein sequence ID" value="KAF9667586.1"/>
    <property type="molecule type" value="Genomic_DNA"/>
</dbReference>
<organism evidence="2 3">
    <name type="scientific">Salix dunnii</name>
    <dbReference type="NCBI Taxonomy" id="1413687"/>
    <lineage>
        <taxon>Eukaryota</taxon>
        <taxon>Viridiplantae</taxon>
        <taxon>Streptophyta</taxon>
        <taxon>Embryophyta</taxon>
        <taxon>Tracheophyta</taxon>
        <taxon>Spermatophyta</taxon>
        <taxon>Magnoliopsida</taxon>
        <taxon>eudicotyledons</taxon>
        <taxon>Gunneridae</taxon>
        <taxon>Pentapetalae</taxon>
        <taxon>rosids</taxon>
        <taxon>fabids</taxon>
        <taxon>Malpighiales</taxon>
        <taxon>Salicaceae</taxon>
        <taxon>Saliceae</taxon>
        <taxon>Salix</taxon>
    </lineage>
</organism>
<sequence length="274" mass="32007">MLTYLSAVEFGEKFGMAKDVFYKLPKWKQNKLKMALDFDFEQSRAVDFERKLIVGETSTVLFKTQYRECMCCHAFVVGLLNFHGKCLARQYVLFCFWVARDSSSKPKRFAVFQVYLNRAHLTSWKNDHGEELLFVSSKAIFKPPKAIHGGIPICSPQGVYLNGAHMTSWKNDHGEDLLLLAVRQYSNLQRQLVEAFQYALKLFFFLFQLASSLLKNLSCNLQFGSHDSLEQHGFARNRFWSIDTDPRPFPINSKSFIDLILKPFEEDMQKWRRR</sequence>
<accession>A0A835JDW3</accession>
<keyword evidence="3" id="KW-1185">Reference proteome</keyword>
<dbReference type="PROSITE" id="PS51089">
    <property type="entry name" value="HP"/>
    <property type="match status" value="1"/>
</dbReference>
<name>A0A835JDW3_9ROSI</name>
<dbReference type="GO" id="GO:0030246">
    <property type="term" value="F:carbohydrate binding"/>
    <property type="evidence" value="ECO:0007669"/>
    <property type="project" value="InterPro"/>
</dbReference>
<dbReference type="GO" id="GO:0003779">
    <property type="term" value="F:actin binding"/>
    <property type="evidence" value="ECO:0007669"/>
    <property type="project" value="InterPro"/>
</dbReference>
<reference evidence="2 3" key="1">
    <citation type="submission" date="2020-10" db="EMBL/GenBank/DDBJ databases">
        <title>Plant Genome Project.</title>
        <authorList>
            <person name="Zhang R.-G."/>
        </authorList>
    </citation>
    <scope>NUCLEOTIDE SEQUENCE [LARGE SCALE GENOMIC DNA]</scope>
    <source>
        <strain evidence="2">FAFU-HL-1</strain>
        <tissue evidence="2">Leaf</tissue>
    </source>
</reference>
<comment type="caution">
    <text evidence="2">The sequence shown here is derived from an EMBL/GenBank/DDBJ whole genome shotgun (WGS) entry which is preliminary data.</text>
</comment>
<dbReference type="OrthoDB" id="1659429at2759"/>
<dbReference type="PANTHER" id="PTHR11122">
    <property type="entry name" value="APOSPORY-ASSOCIATED PROTEIN C-RELATED"/>
    <property type="match status" value="1"/>
</dbReference>
<dbReference type="GO" id="GO:0047938">
    <property type="term" value="F:glucose-6-phosphate 1-epimerase activity"/>
    <property type="evidence" value="ECO:0007669"/>
    <property type="project" value="TreeGrafter"/>
</dbReference>
<dbReference type="SUPFAM" id="SSF47050">
    <property type="entry name" value="VHP, Villin headpiece domain"/>
    <property type="match status" value="1"/>
</dbReference>
<dbReference type="Gene3D" id="2.70.98.10">
    <property type="match status" value="2"/>
</dbReference>
<dbReference type="GO" id="GO:0005737">
    <property type="term" value="C:cytoplasm"/>
    <property type="evidence" value="ECO:0007669"/>
    <property type="project" value="TreeGrafter"/>
</dbReference>
<dbReference type="InterPro" id="IPR036886">
    <property type="entry name" value="Villin_headpiece_dom_sf"/>
</dbReference>
<dbReference type="AlphaFoldDB" id="A0A835JDW3"/>
<evidence type="ECO:0000313" key="3">
    <source>
        <dbReference type="Proteomes" id="UP000657918"/>
    </source>
</evidence>
<dbReference type="Proteomes" id="UP000657918">
    <property type="component" value="Unassembled WGS sequence"/>
</dbReference>
<dbReference type="SUPFAM" id="SSF74650">
    <property type="entry name" value="Galactose mutarotase-like"/>
    <property type="match status" value="2"/>
</dbReference>